<comment type="caution">
    <text evidence="1">The sequence shown here is derived from an EMBL/GenBank/DDBJ whole genome shotgun (WGS) entry which is preliminary data.</text>
</comment>
<dbReference type="Proteomes" id="UP000054843">
    <property type="component" value="Unassembled WGS sequence"/>
</dbReference>
<keyword evidence="2" id="KW-1185">Reference proteome</keyword>
<dbReference type="EMBL" id="JYDO01000078">
    <property type="protein sequence ID" value="KRZ72502.1"/>
    <property type="molecule type" value="Genomic_DNA"/>
</dbReference>
<organism evidence="1 2">
    <name type="scientific">Trichinella papuae</name>
    <dbReference type="NCBI Taxonomy" id="268474"/>
    <lineage>
        <taxon>Eukaryota</taxon>
        <taxon>Metazoa</taxon>
        <taxon>Ecdysozoa</taxon>
        <taxon>Nematoda</taxon>
        <taxon>Enoplea</taxon>
        <taxon>Dorylaimia</taxon>
        <taxon>Trichinellida</taxon>
        <taxon>Trichinellidae</taxon>
        <taxon>Trichinella</taxon>
    </lineage>
</organism>
<protein>
    <submittedName>
        <fullName evidence="1">Uncharacterized protein</fullName>
    </submittedName>
</protein>
<evidence type="ECO:0000313" key="2">
    <source>
        <dbReference type="Proteomes" id="UP000054843"/>
    </source>
</evidence>
<accession>A0A0V1MKV6</accession>
<reference evidence="1 2" key="1">
    <citation type="submission" date="2015-01" db="EMBL/GenBank/DDBJ databases">
        <title>Evolution of Trichinella species and genotypes.</title>
        <authorList>
            <person name="Korhonen P.K."/>
            <person name="Edoardo P."/>
            <person name="Giuseppe L.R."/>
            <person name="Gasser R.B."/>
        </authorList>
    </citation>
    <scope>NUCLEOTIDE SEQUENCE [LARGE SCALE GENOMIC DNA]</scope>
    <source>
        <strain evidence="1">ISS1980</strain>
    </source>
</reference>
<proteinExistence type="predicted"/>
<dbReference type="AlphaFoldDB" id="A0A0V1MKV6"/>
<gene>
    <name evidence="1" type="ORF">T10_1539</name>
</gene>
<evidence type="ECO:0000313" key="1">
    <source>
        <dbReference type="EMBL" id="KRZ72502.1"/>
    </source>
</evidence>
<name>A0A0V1MKV6_9BILA</name>
<sequence length="84" mass="9589">MLEIPFLFLSPGRVVCSWTVRDSFLFFLVFFLWPWLRGSEEVEQALFASPLRNGIASCAGTHENSRDGFTTNRDRGVGFHESTM</sequence>